<keyword evidence="1" id="KW-0472">Membrane</keyword>
<feature type="transmembrane region" description="Helical" evidence="1">
    <location>
        <begin position="1008"/>
        <end position="1027"/>
    </location>
</feature>
<reference evidence="2 3" key="1">
    <citation type="submission" date="2015-08" db="EMBL/GenBank/DDBJ databases">
        <title>Next Generation Sequencing and Analysis of the Genome of Puccinia sorghi L Schw, the Causal Agent of Maize Common Rust.</title>
        <authorList>
            <person name="Rochi L."/>
            <person name="Burguener G."/>
            <person name="Darino M."/>
            <person name="Turjanski A."/>
            <person name="Kreff E."/>
            <person name="Dieguez M.J."/>
            <person name="Sacco F."/>
        </authorList>
    </citation>
    <scope>NUCLEOTIDE SEQUENCE [LARGE SCALE GENOMIC DNA]</scope>
    <source>
        <strain evidence="2 3">RO10H11247</strain>
    </source>
</reference>
<name>A0A0L6VB36_9BASI</name>
<feature type="transmembrane region" description="Helical" evidence="1">
    <location>
        <begin position="1145"/>
        <end position="1165"/>
    </location>
</feature>
<dbReference type="Proteomes" id="UP000037035">
    <property type="component" value="Unassembled WGS sequence"/>
</dbReference>
<organism evidence="2 3">
    <name type="scientific">Puccinia sorghi</name>
    <dbReference type="NCBI Taxonomy" id="27349"/>
    <lineage>
        <taxon>Eukaryota</taxon>
        <taxon>Fungi</taxon>
        <taxon>Dikarya</taxon>
        <taxon>Basidiomycota</taxon>
        <taxon>Pucciniomycotina</taxon>
        <taxon>Pucciniomycetes</taxon>
        <taxon>Pucciniales</taxon>
        <taxon>Pucciniaceae</taxon>
        <taxon>Puccinia</taxon>
    </lineage>
</organism>
<evidence type="ECO:0000313" key="2">
    <source>
        <dbReference type="EMBL" id="KNZ57914.1"/>
    </source>
</evidence>
<accession>A0A0L6VB36</accession>
<comment type="caution">
    <text evidence="2">The sequence shown here is derived from an EMBL/GenBank/DDBJ whole genome shotgun (WGS) entry which is preliminary data.</text>
</comment>
<dbReference type="VEuPathDB" id="FungiDB:VP01_203g2"/>
<dbReference type="EMBL" id="LAVV01006882">
    <property type="protein sequence ID" value="KNZ57914.1"/>
    <property type="molecule type" value="Genomic_DNA"/>
</dbReference>
<evidence type="ECO:0000313" key="3">
    <source>
        <dbReference type="Proteomes" id="UP000037035"/>
    </source>
</evidence>
<dbReference type="AlphaFoldDB" id="A0A0L6VB36"/>
<feature type="transmembrane region" description="Helical" evidence="1">
    <location>
        <begin position="332"/>
        <end position="357"/>
    </location>
</feature>
<keyword evidence="3" id="KW-1185">Reference proteome</keyword>
<keyword evidence="1" id="KW-0812">Transmembrane</keyword>
<protein>
    <submittedName>
        <fullName evidence="2">Uncharacterized protein</fullName>
    </submittedName>
</protein>
<feature type="transmembrane region" description="Helical" evidence="1">
    <location>
        <begin position="1033"/>
        <end position="1056"/>
    </location>
</feature>
<gene>
    <name evidence="2" type="ORF">VP01_203g2</name>
</gene>
<keyword evidence="1" id="KW-1133">Transmembrane helix</keyword>
<proteinExistence type="predicted"/>
<feature type="transmembrane region" description="Helical" evidence="1">
    <location>
        <begin position="957"/>
        <end position="978"/>
    </location>
</feature>
<evidence type="ECO:0000256" key="1">
    <source>
        <dbReference type="SAM" id="Phobius"/>
    </source>
</evidence>
<sequence>MTMISYETVSSAKQYFLIPSELIEIPTFGWEKTVKGEENFRGRTKRPNIKKKVESVLWLCCWSCGFPGLRGSVEDSRRFVSCLSLCNVSVTFEGSWIGGCCCVRGLLRFELGQQAPNGWGFQPKLIRSSFINFPDAGSNDAKKKLLNCLQLKCSMLQPSCHPNSTYWLNHSWRKVRVTREASWEFLHVNFRQLSKFFFCSEVHNFSEKLEAMRRMKITRRVTLLEDEYADCDWCHTSKIRLSFKSKSASSKTHTFQLKIFFNLGNSLTISASTTITPSCLCLAISPLLHDIIRQSIFKFKPEIIPLHLWSDLRTFEPSSIQPFSCFDPLLPLWYFLCSLFFLTIALLIYPFLNLSLLSSKTSKIHLRPPLSLPFKTLYRSVRKVGLRILVEIGRRAGEPAPLLWQKILFDVLIFTWMTVYLKLHKTEEVLTSKLLFNKKPTGEESRKGMQKGLQNRQRETFKKANEEKGSTQMKETHWFIHTVLCFQVKDPCLQWLILKRVRNSWTIFLYIWILLEACERVINEYMHSPEMRKSRKKWSILVYITVWNAERELQESLRMKVMLRWFKFVEASFIYSVVIQRCSVVAMTWKGAQCGFFGKFFTLKIAKDIISSKRCPVGNPMRYNNIIQAFGYSGVSLGLTSCKTFTGFEGIQGTQDSTHSGCGIFVLGDKCGIINEEWHNYCKGEMGEMGELAKPNSELGELFIGHFMSSFPKVWKFLAEFGYTCFCTIANCILFYRSFHKTISSEEGKNGVLKPEKLHISFTNSMDSIEITKYRLTLNFLLSLLFSLRFSFCIFELPTYSGVLVIGIFLYLIPNLKWCNICTNQYFCTEPLAHTGSYKPYLITFLSENCSIFQVFPFFGPKLWDPKSCKLDFCVQLYLKLIKSIGKIFLQFGTKETLSHAILKIQTGGYFQYSRLHSYQPMSDILFPVENRSNLTIPDIPQVSQFFLAEYKENITLIIHFPSLVLATFGSAILCMLYHNFCGMRHMKIYAMPKKFIRMVRVMAQEKFFCLDYTPMVYILFFFFTHLSCVPSYLGLLISLLLLFSLFFLFIHLFLLECHELLTSILWFLSAPIGVQCFISLLAYLHHSSAHILPEFHSCLVFLILIANLGLTKAILIITSGCSVPNAYVFIQYYTCNMLLPNTALLFYILSCYFIPLIQLLSFICKNNMGNIANLKNHIISLLLFDDPWHLRETKVSPMCASETSLKIDKPCFYPRLIQSHPSYS</sequence>
<feature type="transmembrane region" description="Helical" evidence="1">
    <location>
        <begin position="1065"/>
        <end position="1085"/>
    </location>
</feature>